<evidence type="ECO:0000313" key="3">
    <source>
        <dbReference type="Proteomes" id="UP000321085"/>
    </source>
</evidence>
<feature type="region of interest" description="Disordered" evidence="1">
    <location>
        <begin position="1"/>
        <end position="37"/>
    </location>
</feature>
<organism evidence="2 3">
    <name type="scientific">Microvirga aerophila</name>
    <dbReference type="NCBI Taxonomy" id="670291"/>
    <lineage>
        <taxon>Bacteria</taxon>
        <taxon>Pseudomonadati</taxon>
        <taxon>Pseudomonadota</taxon>
        <taxon>Alphaproteobacteria</taxon>
        <taxon>Hyphomicrobiales</taxon>
        <taxon>Methylobacteriaceae</taxon>
        <taxon>Microvirga</taxon>
    </lineage>
</organism>
<accession>A0A512BW94</accession>
<sequence length="65" mass="7214">MVWTDGAIASPDALPSVSERKRKHQANGSPNVELRHFPARHSAEAGQFVIPLERMLLNLSSYIDT</sequence>
<dbReference type="EMBL" id="BJYU01000059">
    <property type="protein sequence ID" value="GEO16229.1"/>
    <property type="molecule type" value="Genomic_DNA"/>
</dbReference>
<protein>
    <submittedName>
        <fullName evidence="2">Uncharacterized protein</fullName>
    </submittedName>
</protein>
<keyword evidence="3" id="KW-1185">Reference proteome</keyword>
<evidence type="ECO:0000256" key="1">
    <source>
        <dbReference type="SAM" id="MobiDB-lite"/>
    </source>
</evidence>
<evidence type="ECO:0000313" key="2">
    <source>
        <dbReference type="EMBL" id="GEO16229.1"/>
    </source>
</evidence>
<proteinExistence type="predicted"/>
<comment type="caution">
    <text evidence="2">The sequence shown here is derived from an EMBL/GenBank/DDBJ whole genome shotgun (WGS) entry which is preliminary data.</text>
</comment>
<gene>
    <name evidence="2" type="ORF">MAE02_39250</name>
</gene>
<dbReference type="Proteomes" id="UP000321085">
    <property type="component" value="Unassembled WGS sequence"/>
</dbReference>
<dbReference type="AlphaFoldDB" id="A0A512BW94"/>
<reference evidence="2 3" key="1">
    <citation type="submission" date="2019-07" db="EMBL/GenBank/DDBJ databases">
        <title>Whole genome shotgun sequence of Microvirga aerophila NBRC 106136.</title>
        <authorList>
            <person name="Hosoyama A."/>
            <person name="Uohara A."/>
            <person name="Ohji S."/>
            <person name="Ichikawa N."/>
        </authorList>
    </citation>
    <scope>NUCLEOTIDE SEQUENCE [LARGE SCALE GENOMIC DNA]</scope>
    <source>
        <strain evidence="2 3">NBRC 106136</strain>
    </source>
</reference>
<name>A0A512BW94_9HYPH</name>